<dbReference type="PROSITE" id="PS00072">
    <property type="entry name" value="ACYL_COA_DH_1"/>
    <property type="match status" value="1"/>
</dbReference>
<feature type="domain" description="Acyl-CoA dehydrogenase/oxidase C-terminal" evidence="6">
    <location>
        <begin position="231"/>
        <end position="379"/>
    </location>
</feature>
<dbReference type="GO" id="GO:0003995">
    <property type="term" value="F:acyl-CoA dehydrogenase activity"/>
    <property type="evidence" value="ECO:0007669"/>
    <property type="project" value="InterPro"/>
</dbReference>
<evidence type="ECO:0000256" key="1">
    <source>
        <dbReference type="ARBA" id="ARBA00001974"/>
    </source>
</evidence>
<dbReference type="InterPro" id="IPR006089">
    <property type="entry name" value="Acyl-CoA_DH_CS"/>
</dbReference>
<evidence type="ECO:0000259" key="7">
    <source>
        <dbReference type="Pfam" id="PF02770"/>
    </source>
</evidence>
<proteinExistence type="inferred from homology"/>
<organism evidence="9 10">
    <name type="scientific">candidate division WOR-1 bacterium DG_54_3</name>
    <dbReference type="NCBI Taxonomy" id="1703775"/>
    <lineage>
        <taxon>Bacteria</taxon>
        <taxon>Bacillati</taxon>
        <taxon>Saganbacteria</taxon>
    </lineage>
</organism>
<gene>
    <name evidence="9" type="ORF">AMJ44_11960</name>
</gene>
<dbReference type="SUPFAM" id="SSF56645">
    <property type="entry name" value="Acyl-CoA dehydrogenase NM domain-like"/>
    <property type="match status" value="1"/>
</dbReference>
<feature type="domain" description="Acyl-CoA oxidase/dehydrogenase middle" evidence="7">
    <location>
        <begin position="121"/>
        <end position="218"/>
    </location>
</feature>
<evidence type="ECO:0000259" key="8">
    <source>
        <dbReference type="Pfam" id="PF02771"/>
    </source>
</evidence>
<keyword evidence="4 5" id="KW-0274">FAD</keyword>
<dbReference type="Gene3D" id="2.40.110.10">
    <property type="entry name" value="Butyryl-CoA Dehydrogenase, subunit A, domain 2"/>
    <property type="match status" value="1"/>
</dbReference>
<dbReference type="EMBL" id="LIZX01000158">
    <property type="protein sequence ID" value="KPJ64910.1"/>
    <property type="molecule type" value="Genomic_DNA"/>
</dbReference>
<comment type="similarity">
    <text evidence="2 5">Belongs to the acyl-CoA dehydrogenase family.</text>
</comment>
<dbReference type="InterPro" id="IPR036250">
    <property type="entry name" value="AcylCo_DH-like_C"/>
</dbReference>
<dbReference type="PANTHER" id="PTHR43884">
    <property type="entry name" value="ACYL-COA DEHYDROGENASE"/>
    <property type="match status" value="1"/>
</dbReference>
<dbReference type="InterPro" id="IPR037069">
    <property type="entry name" value="AcylCoA_DH/ox_N_sf"/>
</dbReference>
<dbReference type="FunFam" id="1.10.540.10:FF:000026">
    <property type="entry name" value="Acyl-CoA dehydrogenase medium chain"/>
    <property type="match status" value="1"/>
</dbReference>
<evidence type="ECO:0000313" key="10">
    <source>
        <dbReference type="Proteomes" id="UP000051861"/>
    </source>
</evidence>
<evidence type="ECO:0000313" key="9">
    <source>
        <dbReference type="EMBL" id="KPJ64910.1"/>
    </source>
</evidence>
<dbReference type="Pfam" id="PF02770">
    <property type="entry name" value="Acyl-CoA_dh_M"/>
    <property type="match status" value="1"/>
</dbReference>
<reference evidence="9 10" key="1">
    <citation type="journal article" date="2015" name="Microbiome">
        <title>Genomic resolution of linkages in carbon, nitrogen, and sulfur cycling among widespread estuary sediment bacteria.</title>
        <authorList>
            <person name="Baker B.J."/>
            <person name="Lazar C.S."/>
            <person name="Teske A.P."/>
            <person name="Dick G.J."/>
        </authorList>
    </citation>
    <scope>NUCLEOTIDE SEQUENCE [LARGE SCALE GENOMIC DNA]</scope>
    <source>
        <strain evidence="9">DG_54_3</strain>
    </source>
</reference>
<name>A0A0S7XR19_UNCSA</name>
<dbReference type="Gene3D" id="1.10.540.10">
    <property type="entry name" value="Acyl-CoA dehydrogenase/oxidase, N-terminal domain"/>
    <property type="match status" value="1"/>
</dbReference>
<dbReference type="PANTHER" id="PTHR43884:SF12">
    <property type="entry name" value="ISOVALERYL-COA DEHYDROGENASE, MITOCHONDRIAL-RELATED"/>
    <property type="match status" value="1"/>
</dbReference>
<dbReference type="GO" id="GO:0050660">
    <property type="term" value="F:flavin adenine dinucleotide binding"/>
    <property type="evidence" value="ECO:0007669"/>
    <property type="project" value="InterPro"/>
</dbReference>
<dbReference type="InterPro" id="IPR009075">
    <property type="entry name" value="AcylCo_DH/oxidase_C"/>
</dbReference>
<evidence type="ECO:0000256" key="4">
    <source>
        <dbReference type="ARBA" id="ARBA00022827"/>
    </source>
</evidence>
<sequence>MDFSLDENQKIFLKLAQDFVKKEISPKIPELDAKGEFPRDIIQKAWQTGFVNLCIPEKYGGTGIDQISIALIVEEIAYGCSGIATSAMCNDLANVVIALHGNEEQKEKYLKPFTENPLFASFCLTEAEAGSDNLAMSTFMKKRSDGKYVLNGSKQFITNASYADQFTVFCKLSDPKSKFLACVVTPRNPEEGKIETGKPEEKLGQHLSNTATVTFDDVVIDPSQIIGDRRQGFQYLVDVLDFTRPMIAAIGSGIARKAYDLTLNYTKNRVQFGQRICDMPVARETLVKMFNKMRTSYIMTLYAAWKLQNNDKDKGVYASLAKNMAAEAALFNANEGLHLHGGYGFMKEYEISKLARDAHIIDIYEGTREVQSMIQGREIIS</sequence>
<evidence type="ECO:0000256" key="2">
    <source>
        <dbReference type="ARBA" id="ARBA00009347"/>
    </source>
</evidence>
<comment type="cofactor">
    <cofactor evidence="1 5">
        <name>FAD</name>
        <dbReference type="ChEBI" id="CHEBI:57692"/>
    </cofactor>
</comment>
<dbReference type="SUPFAM" id="SSF47203">
    <property type="entry name" value="Acyl-CoA dehydrogenase C-terminal domain-like"/>
    <property type="match status" value="1"/>
</dbReference>
<accession>A0A0S7XR19</accession>
<dbReference type="InterPro" id="IPR009100">
    <property type="entry name" value="AcylCoA_DH/oxidase_NM_dom_sf"/>
</dbReference>
<dbReference type="Gene3D" id="1.20.140.10">
    <property type="entry name" value="Butyryl-CoA Dehydrogenase, subunit A, domain 3"/>
    <property type="match status" value="1"/>
</dbReference>
<keyword evidence="3 5" id="KW-0285">Flavoprotein</keyword>
<evidence type="ECO:0000256" key="3">
    <source>
        <dbReference type="ARBA" id="ARBA00022630"/>
    </source>
</evidence>
<evidence type="ECO:0008006" key="11">
    <source>
        <dbReference type="Google" id="ProtNLM"/>
    </source>
</evidence>
<dbReference type="InterPro" id="IPR006091">
    <property type="entry name" value="Acyl-CoA_Oxase/DH_mid-dom"/>
</dbReference>
<evidence type="ECO:0000259" key="6">
    <source>
        <dbReference type="Pfam" id="PF00441"/>
    </source>
</evidence>
<keyword evidence="5" id="KW-0560">Oxidoreductase</keyword>
<dbReference type="Proteomes" id="UP000051861">
    <property type="component" value="Unassembled WGS sequence"/>
</dbReference>
<dbReference type="InterPro" id="IPR046373">
    <property type="entry name" value="Acyl-CoA_Oxase/DH_mid-dom_sf"/>
</dbReference>
<evidence type="ECO:0000256" key="5">
    <source>
        <dbReference type="RuleBase" id="RU362125"/>
    </source>
</evidence>
<protein>
    <recommendedName>
        <fullName evidence="11">Acyl-CoA dehydrogenase</fullName>
    </recommendedName>
</protein>
<comment type="caution">
    <text evidence="9">The sequence shown here is derived from an EMBL/GenBank/DDBJ whole genome shotgun (WGS) entry which is preliminary data.</text>
</comment>
<dbReference type="Pfam" id="PF00441">
    <property type="entry name" value="Acyl-CoA_dh_1"/>
    <property type="match status" value="1"/>
</dbReference>
<dbReference type="Pfam" id="PF02771">
    <property type="entry name" value="Acyl-CoA_dh_N"/>
    <property type="match status" value="1"/>
</dbReference>
<dbReference type="AlphaFoldDB" id="A0A0S7XR19"/>
<dbReference type="InterPro" id="IPR013786">
    <property type="entry name" value="AcylCoA_DH/ox_N"/>
</dbReference>
<feature type="domain" description="Acyl-CoA dehydrogenase/oxidase N-terminal" evidence="8">
    <location>
        <begin position="7"/>
        <end position="114"/>
    </location>
</feature>